<reference evidence="2 3" key="1">
    <citation type="submission" date="2019-08" db="EMBL/GenBank/DDBJ databases">
        <title>Whole genome of Aphis craccivora.</title>
        <authorList>
            <person name="Voronova N.V."/>
            <person name="Shulinski R.S."/>
            <person name="Bandarenka Y.V."/>
            <person name="Zhorov D.G."/>
            <person name="Warner D."/>
        </authorList>
    </citation>
    <scope>NUCLEOTIDE SEQUENCE [LARGE SCALE GENOMIC DNA]</scope>
    <source>
        <strain evidence="2">180601</strain>
        <tissue evidence="2">Whole Body</tissue>
    </source>
</reference>
<evidence type="ECO:0000313" key="3">
    <source>
        <dbReference type="Proteomes" id="UP000478052"/>
    </source>
</evidence>
<proteinExistence type="predicted"/>
<organism evidence="2 3">
    <name type="scientific">Aphis craccivora</name>
    <name type="common">Cowpea aphid</name>
    <dbReference type="NCBI Taxonomy" id="307492"/>
    <lineage>
        <taxon>Eukaryota</taxon>
        <taxon>Metazoa</taxon>
        <taxon>Ecdysozoa</taxon>
        <taxon>Arthropoda</taxon>
        <taxon>Hexapoda</taxon>
        <taxon>Insecta</taxon>
        <taxon>Pterygota</taxon>
        <taxon>Neoptera</taxon>
        <taxon>Paraneoptera</taxon>
        <taxon>Hemiptera</taxon>
        <taxon>Sternorrhyncha</taxon>
        <taxon>Aphidomorpha</taxon>
        <taxon>Aphidoidea</taxon>
        <taxon>Aphididae</taxon>
        <taxon>Aphidini</taxon>
        <taxon>Aphis</taxon>
        <taxon>Aphis</taxon>
    </lineage>
</organism>
<dbReference type="EMBL" id="VUJU01013221">
    <property type="protein sequence ID" value="KAF0705516.1"/>
    <property type="molecule type" value="Genomic_DNA"/>
</dbReference>
<dbReference type="OrthoDB" id="6622122at2759"/>
<gene>
    <name evidence="2" type="ORF">FWK35_00035766</name>
</gene>
<feature type="domain" description="TTF-type" evidence="1">
    <location>
        <begin position="76"/>
        <end position="156"/>
    </location>
</feature>
<protein>
    <submittedName>
        <fullName evidence="2">Zinc finger MYM-type protein 1-like</fullName>
    </submittedName>
</protein>
<keyword evidence="3" id="KW-1185">Reference proteome</keyword>
<evidence type="ECO:0000259" key="1">
    <source>
        <dbReference type="SMART" id="SM00597"/>
    </source>
</evidence>
<name>A0A6G0VR78_APHCR</name>
<sequence length="174" mass="19787">MSNIKNYFTVKSLKSNSKISTVEKTSPPSKIRKDDRELFELCSTSTSSTHQDHVNDSLQQMHNANDVGLINRSLSDSEKNIYKWLKVFPWLSYSEKFDGAFCKHCVVLAFAGAIGSQRLGSLVLTPYQNWKKATEVLSDHNNLEYHKTSILKSEHFLNIFSNNAPSIIDKLDDE</sequence>
<dbReference type="SMART" id="SM00597">
    <property type="entry name" value="ZnF_TTF"/>
    <property type="match status" value="1"/>
</dbReference>
<dbReference type="InterPro" id="IPR006580">
    <property type="entry name" value="Znf_TTF"/>
</dbReference>
<accession>A0A6G0VR78</accession>
<dbReference type="Proteomes" id="UP000478052">
    <property type="component" value="Unassembled WGS sequence"/>
</dbReference>
<comment type="caution">
    <text evidence="2">The sequence shown here is derived from an EMBL/GenBank/DDBJ whole genome shotgun (WGS) entry which is preliminary data.</text>
</comment>
<dbReference type="AlphaFoldDB" id="A0A6G0VR78"/>
<evidence type="ECO:0000313" key="2">
    <source>
        <dbReference type="EMBL" id="KAF0705516.1"/>
    </source>
</evidence>
<feature type="non-terminal residue" evidence="2">
    <location>
        <position position="174"/>
    </location>
</feature>